<dbReference type="PROSITE" id="PS50088">
    <property type="entry name" value="ANK_REPEAT"/>
    <property type="match status" value="1"/>
</dbReference>
<dbReference type="EMBL" id="HBNR01030736">
    <property type="protein sequence ID" value="CAE4584673.1"/>
    <property type="molecule type" value="Transcribed_RNA"/>
</dbReference>
<dbReference type="AlphaFoldDB" id="A0A6T0ZPS3"/>
<dbReference type="InterPro" id="IPR036770">
    <property type="entry name" value="Ankyrin_rpt-contain_sf"/>
</dbReference>
<feature type="region of interest" description="Disordered" evidence="2">
    <location>
        <begin position="126"/>
        <end position="146"/>
    </location>
</feature>
<dbReference type="Pfam" id="PF00023">
    <property type="entry name" value="Ank"/>
    <property type="match status" value="1"/>
</dbReference>
<proteinExistence type="predicted"/>
<gene>
    <name evidence="3" type="ORF">AMON00008_LOCUS20986</name>
    <name evidence="4" type="ORF">AMON00008_LOCUS20987</name>
    <name evidence="5" type="ORF">AMON00008_LOCUS20988</name>
</gene>
<evidence type="ECO:0000313" key="4">
    <source>
        <dbReference type="EMBL" id="CAE4584673.1"/>
    </source>
</evidence>
<evidence type="ECO:0000313" key="3">
    <source>
        <dbReference type="EMBL" id="CAE4584672.1"/>
    </source>
</evidence>
<name>A0A6T0ZPS3_9DINO</name>
<keyword evidence="1" id="KW-0040">ANK repeat</keyword>
<evidence type="ECO:0000256" key="2">
    <source>
        <dbReference type="SAM" id="MobiDB-lite"/>
    </source>
</evidence>
<feature type="repeat" description="ANK" evidence="1">
    <location>
        <begin position="193"/>
        <end position="221"/>
    </location>
</feature>
<organism evidence="4">
    <name type="scientific">Alexandrium monilatum</name>
    <dbReference type="NCBI Taxonomy" id="311494"/>
    <lineage>
        <taxon>Eukaryota</taxon>
        <taxon>Sar</taxon>
        <taxon>Alveolata</taxon>
        <taxon>Dinophyceae</taxon>
        <taxon>Gonyaulacales</taxon>
        <taxon>Pyrocystaceae</taxon>
        <taxon>Alexandrium</taxon>
    </lineage>
</organism>
<protein>
    <submittedName>
        <fullName evidence="4">Uncharacterized protein</fullName>
    </submittedName>
</protein>
<sequence length="253" mass="27991">MPGSFGLPADPTNCGLGTCHTLNARWLLPRDGNTMSLREVMKAYRAELQEQPPQPRCGPLCANSCVDAELRAEDRTRFLQEEQLRMRAELEKLLEAQKEEFSSNLRKDEELLAREVLVNIYRDNKKPAVASSPRPSTSSSSIRGGRRVTAMAVERLDSATLRAEAATFLGKTQFRDPNERKSRRFSLGGFTFPLHTAVMNNDAQAVEALLWAGADRGAQDSSGQTALTLAHKLNKDGSHKEVIANLYAGRHPS</sequence>
<dbReference type="InterPro" id="IPR002110">
    <property type="entry name" value="Ankyrin_rpt"/>
</dbReference>
<reference evidence="4" key="1">
    <citation type="submission" date="2021-01" db="EMBL/GenBank/DDBJ databases">
        <authorList>
            <person name="Corre E."/>
            <person name="Pelletier E."/>
            <person name="Niang G."/>
            <person name="Scheremetjew M."/>
            <person name="Finn R."/>
            <person name="Kale V."/>
            <person name="Holt S."/>
            <person name="Cochrane G."/>
            <person name="Meng A."/>
            <person name="Brown T."/>
            <person name="Cohen L."/>
        </authorList>
    </citation>
    <scope>NUCLEOTIDE SEQUENCE</scope>
    <source>
        <strain evidence="4">CCMP3105</strain>
    </source>
</reference>
<accession>A0A6T0ZPS3</accession>
<dbReference type="EMBL" id="HBNR01030737">
    <property type="protein sequence ID" value="CAE4584675.1"/>
    <property type="molecule type" value="Transcribed_RNA"/>
</dbReference>
<dbReference type="EMBL" id="HBNR01030735">
    <property type="protein sequence ID" value="CAE4584672.1"/>
    <property type="molecule type" value="Transcribed_RNA"/>
</dbReference>
<feature type="compositionally biased region" description="Low complexity" evidence="2">
    <location>
        <begin position="128"/>
        <end position="146"/>
    </location>
</feature>
<evidence type="ECO:0000256" key="1">
    <source>
        <dbReference type="PROSITE-ProRule" id="PRU00023"/>
    </source>
</evidence>
<dbReference type="Gene3D" id="1.25.40.20">
    <property type="entry name" value="Ankyrin repeat-containing domain"/>
    <property type="match status" value="1"/>
</dbReference>
<dbReference type="SUPFAM" id="SSF48403">
    <property type="entry name" value="Ankyrin repeat"/>
    <property type="match status" value="1"/>
</dbReference>
<evidence type="ECO:0000313" key="5">
    <source>
        <dbReference type="EMBL" id="CAE4584675.1"/>
    </source>
</evidence>